<feature type="repeat" description="TPR" evidence="7">
    <location>
        <begin position="662"/>
        <end position="695"/>
    </location>
</feature>
<gene>
    <name evidence="10" type="ORF">LA76x_0182</name>
</gene>
<dbReference type="Pfam" id="PF13424">
    <property type="entry name" value="TPR_12"/>
    <property type="match status" value="3"/>
</dbReference>
<evidence type="ECO:0000313" key="11">
    <source>
        <dbReference type="Proteomes" id="UP000060787"/>
    </source>
</evidence>
<dbReference type="FunFam" id="1.10.510.10:FF:000021">
    <property type="entry name" value="Serine/threonine protein kinase"/>
    <property type="match status" value="1"/>
</dbReference>
<accession>A0A0S2F480</accession>
<evidence type="ECO:0000256" key="7">
    <source>
        <dbReference type="PROSITE-ProRule" id="PRU00339"/>
    </source>
</evidence>
<dbReference type="Proteomes" id="UP000060787">
    <property type="component" value="Chromosome"/>
</dbReference>
<dbReference type="AlphaFoldDB" id="A0A0S2F480"/>
<name>A0A0S2F480_LYSAN</name>
<evidence type="ECO:0000259" key="9">
    <source>
        <dbReference type="PROSITE" id="PS50011"/>
    </source>
</evidence>
<organism evidence="10 11">
    <name type="scientific">Lysobacter antibioticus</name>
    <dbReference type="NCBI Taxonomy" id="84531"/>
    <lineage>
        <taxon>Bacteria</taxon>
        <taxon>Pseudomonadati</taxon>
        <taxon>Pseudomonadota</taxon>
        <taxon>Gammaproteobacteria</taxon>
        <taxon>Lysobacterales</taxon>
        <taxon>Lysobacteraceae</taxon>
        <taxon>Lysobacter</taxon>
    </lineage>
</organism>
<keyword evidence="5" id="KW-0418">Kinase</keyword>
<evidence type="ECO:0000256" key="5">
    <source>
        <dbReference type="ARBA" id="ARBA00022777"/>
    </source>
</evidence>
<dbReference type="Pfam" id="PF00069">
    <property type="entry name" value="Pkinase"/>
    <property type="match status" value="1"/>
</dbReference>
<dbReference type="PROSITE" id="PS00107">
    <property type="entry name" value="PROTEIN_KINASE_ATP"/>
    <property type="match status" value="1"/>
</dbReference>
<dbReference type="SMART" id="SM00220">
    <property type="entry name" value="S_TKc"/>
    <property type="match status" value="1"/>
</dbReference>
<dbReference type="SMART" id="SM00028">
    <property type="entry name" value="TPR"/>
    <property type="match status" value="10"/>
</dbReference>
<dbReference type="InterPro" id="IPR011009">
    <property type="entry name" value="Kinase-like_dom_sf"/>
</dbReference>
<dbReference type="PANTHER" id="PTHR43289:SF6">
    <property type="entry name" value="SERINE_THREONINE-PROTEIN KINASE NEKL-3"/>
    <property type="match status" value="1"/>
</dbReference>
<feature type="domain" description="Protein kinase" evidence="9">
    <location>
        <begin position="32"/>
        <end position="288"/>
    </location>
</feature>
<dbReference type="PATRIC" id="fig|84531.8.peg.186"/>
<dbReference type="GO" id="GO:0005524">
    <property type="term" value="F:ATP binding"/>
    <property type="evidence" value="ECO:0007669"/>
    <property type="project" value="UniProtKB-UniRule"/>
</dbReference>
<dbReference type="SUPFAM" id="SSF56112">
    <property type="entry name" value="Protein kinase-like (PK-like)"/>
    <property type="match status" value="1"/>
</dbReference>
<dbReference type="STRING" id="84531.LA76x_0182"/>
<evidence type="ECO:0000256" key="1">
    <source>
        <dbReference type="ARBA" id="ARBA00012513"/>
    </source>
</evidence>
<dbReference type="Gene3D" id="1.10.510.10">
    <property type="entry name" value="Transferase(Phosphotransferase) domain 1"/>
    <property type="match status" value="1"/>
</dbReference>
<dbReference type="PROSITE" id="PS50005">
    <property type="entry name" value="TPR"/>
    <property type="match status" value="1"/>
</dbReference>
<evidence type="ECO:0000256" key="8">
    <source>
        <dbReference type="PROSITE-ProRule" id="PRU10141"/>
    </source>
</evidence>
<dbReference type="GO" id="GO:0004674">
    <property type="term" value="F:protein serine/threonine kinase activity"/>
    <property type="evidence" value="ECO:0007669"/>
    <property type="project" value="UniProtKB-KW"/>
</dbReference>
<dbReference type="InterPro" id="IPR008271">
    <property type="entry name" value="Ser/Thr_kinase_AS"/>
</dbReference>
<dbReference type="RefSeq" id="WP_057916173.1">
    <property type="nucleotide sequence ID" value="NZ_CP011129.1"/>
</dbReference>
<dbReference type="eggNOG" id="COG0457">
    <property type="taxonomic scope" value="Bacteria"/>
</dbReference>
<evidence type="ECO:0000313" key="10">
    <source>
        <dbReference type="EMBL" id="ALN78344.1"/>
    </source>
</evidence>
<dbReference type="Gene3D" id="3.30.200.20">
    <property type="entry name" value="Phosphorylase Kinase, domain 1"/>
    <property type="match status" value="1"/>
</dbReference>
<keyword evidence="4 8" id="KW-0547">Nucleotide-binding</keyword>
<evidence type="ECO:0000256" key="4">
    <source>
        <dbReference type="ARBA" id="ARBA00022741"/>
    </source>
</evidence>
<protein>
    <recommendedName>
        <fullName evidence="1">non-specific serine/threonine protein kinase</fullName>
        <ecNumber evidence="1">2.7.11.1</ecNumber>
    </recommendedName>
</protein>
<dbReference type="Gene3D" id="1.25.40.10">
    <property type="entry name" value="Tetratricopeptide repeat domain"/>
    <property type="match status" value="2"/>
</dbReference>
<feature type="binding site" evidence="8">
    <location>
        <position position="61"/>
    </location>
    <ligand>
        <name>ATP</name>
        <dbReference type="ChEBI" id="CHEBI:30616"/>
    </ligand>
</feature>
<proteinExistence type="predicted"/>
<dbReference type="PROSITE" id="PS00108">
    <property type="entry name" value="PROTEIN_KINASE_ST"/>
    <property type="match status" value="1"/>
</dbReference>
<reference evidence="10 11" key="1">
    <citation type="journal article" date="2015" name="BMC Genomics">
        <title>Comparative genomics and metabolic profiling of the genus Lysobacter.</title>
        <authorList>
            <person name="de Bruijn I."/>
            <person name="Cheng X."/>
            <person name="de Jager V."/>
            <person name="Exposito R.G."/>
            <person name="Watrous J."/>
            <person name="Patel N."/>
            <person name="Postma J."/>
            <person name="Dorrestein P.C."/>
            <person name="Kobayashi D."/>
            <person name="Raaijmakers J.M."/>
        </authorList>
    </citation>
    <scope>NUCLEOTIDE SEQUENCE [LARGE SCALE GENOMIC DNA]</scope>
    <source>
        <strain evidence="10 11">76</strain>
    </source>
</reference>
<evidence type="ECO:0000256" key="6">
    <source>
        <dbReference type="ARBA" id="ARBA00022840"/>
    </source>
</evidence>
<dbReference type="InterPro" id="IPR000719">
    <property type="entry name" value="Prot_kinase_dom"/>
</dbReference>
<dbReference type="EC" id="2.7.11.1" evidence="1"/>
<keyword evidence="3" id="KW-0808">Transferase</keyword>
<keyword evidence="6 8" id="KW-0067">ATP-binding</keyword>
<dbReference type="PANTHER" id="PTHR43289">
    <property type="entry name" value="MITOGEN-ACTIVATED PROTEIN KINASE KINASE KINASE 20-RELATED"/>
    <property type="match status" value="1"/>
</dbReference>
<dbReference type="Pfam" id="PF13432">
    <property type="entry name" value="TPR_16"/>
    <property type="match status" value="2"/>
</dbReference>
<sequence length="1107" mass="118655">MSASGGTGHDATATGLYQHADLAPGSVLAGRFRIESMLGVGGMGVVHRATDLALDIQVALKLLRPELMHRPDAFERFRQELLLARQVSSAHVVRIHDLAQHEGRWLISMDFVDGESLDRRLDRDGPFAVDSALRIARQLAEGLAAAHAKGVVHRDLKPANVLLDAQGNAYISDFGVARSLASSGLTQSGAVIGTPDYLSPEQARGEALDARSDLYALGLILYEMLTGKLPFAGGTVSEVLAQRMLRTPPPVTVQRAELPAWIARLVDKLLRPQPAHRFKDAAAVIAALDAKEVPRDGYREGGRSPRALWLAAAAALALLAGAGAWWWQRDSAPVQVASAPLDRLLVLPIRYAGDDALAPRLLGLGAHLRDALAASPGVAVVDEERTVQALRQLDPTGNAVPDTAALSRLAAARRVLQPRLIERDGRWRIDAELRVAGAPAQTLAGPLAADPSAALQAWTATPDTVRALALPSAIALALPDAGKALDAYGAGLLARRQGRLSDALTQFGLATAAAPDYAMAWLAQGEAALAIGEQDAAFEAVERGQAVAGIGERLRRRLDAEHALLQGDPPKAVAAWREWLAKTPDDTYAELNLARGLGAGGDFKAAVAALLRLAERDGDDPRVWFELGKFSILQGQARRAVDDYLVRALVLFKRSRNLGGEAETVNALGVGYGRLGQSADAAEQYRKAVELRRALGNRRGVATSLRNLANVLATTGKFDEAAAALAQARALHVELDDRAGLAAVENELGLLAEERGDYPGALDAFRRALQAWRQVDDPHGTAQALNNIGFADYQLGAYDDAQVYWQQAAEAYAALGEQTGRIRTEQNLGLLATARGQWDEARGLLQHSLNAAEQQQMLEEVAVSRRNLAELELLQGHYAAAIDQARKAGELFRQREDARGQVDVDLLRVQALLEAQAVTEARRLLDGQDEPLAQASSEQRAIAYLLQAQLAAREQRAAQAGPALRQARQLAEASGVRQLQLQIALEQARNERADPSLGRATASLGHAGLRLAWLELAMRQALAARDPTVALGHYREAVQRLRDGDFHRAVALHRLGASAYAAAGDVAGERSARNKADAALKTLRDGLPQALRAGFDRVEPVPAKEAQ</sequence>
<dbReference type="InterPro" id="IPR019734">
    <property type="entry name" value="TPR_rpt"/>
</dbReference>
<dbReference type="InterPro" id="IPR017441">
    <property type="entry name" value="Protein_kinase_ATP_BS"/>
</dbReference>
<dbReference type="KEGG" id="lab:LA76x_0182"/>
<dbReference type="SUPFAM" id="SSF48452">
    <property type="entry name" value="TPR-like"/>
    <property type="match status" value="3"/>
</dbReference>
<keyword evidence="11" id="KW-1185">Reference proteome</keyword>
<dbReference type="InterPro" id="IPR011990">
    <property type="entry name" value="TPR-like_helical_dom_sf"/>
</dbReference>
<dbReference type="PROSITE" id="PS50011">
    <property type="entry name" value="PROTEIN_KINASE_DOM"/>
    <property type="match status" value="1"/>
</dbReference>
<keyword evidence="2" id="KW-0723">Serine/threonine-protein kinase</keyword>
<dbReference type="CDD" id="cd14014">
    <property type="entry name" value="STKc_PknB_like"/>
    <property type="match status" value="1"/>
</dbReference>
<evidence type="ECO:0000256" key="2">
    <source>
        <dbReference type="ARBA" id="ARBA00022527"/>
    </source>
</evidence>
<keyword evidence="7" id="KW-0802">TPR repeat</keyword>
<evidence type="ECO:0000256" key="3">
    <source>
        <dbReference type="ARBA" id="ARBA00022679"/>
    </source>
</evidence>
<dbReference type="EMBL" id="CP011129">
    <property type="protein sequence ID" value="ALN78344.1"/>
    <property type="molecule type" value="Genomic_DNA"/>
</dbReference>
<dbReference type="eggNOG" id="COG0515">
    <property type="taxonomic scope" value="Bacteria"/>
</dbReference>